<keyword evidence="2" id="KW-1185">Reference proteome</keyword>
<gene>
    <name evidence="1" type="ORF">FCI23_10470</name>
</gene>
<dbReference type="EMBL" id="SUMC01000007">
    <property type="protein sequence ID" value="TKA11745.1"/>
    <property type="molecule type" value="Genomic_DNA"/>
</dbReference>
<reference evidence="1 2" key="1">
    <citation type="submission" date="2019-04" db="EMBL/GenBank/DDBJ databases">
        <title>Streptomyces oryziradicis sp. nov., a novel actinomycete isolated from rhizosphere soil of rice (Oryza sativa L.).</title>
        <authorList>
            <person name="Li C."/>
        </authorList>
    </citation>
    <scope>NUCLEOTIDE SEQUENCE [LARGE SCALE GENOMIC DNA]</scope>
    <source>
        <strain evidence="1 2">NEAU-C40</strain>
    </source>
</reference>
<name>A0A4U0T8U2_9ACTN</name>
<organism evidence="1 2">
    <name type="scientific">Actinacidiphila oryziradicis</name>
    <dbReference type="NCBI Taxonomy" id="2571141"/>
    <lineage>
        <taxon>Bacteria</taxon>
        <taxon>Bacillati</taxon>
        <taxon>Actinomycetota</taxon>
        <taxon>Actinomycetes</taxon>
        <taxon>Kitasatosporales</taxon>
        <taxon>Streptomycetaceae</taxon>
        <taxon>Actinacidiphila</taxon>
    </lineage>
</organism>
<proteinExistence type="predicted"/>
<evidence type="ECO:0000313" key="2">
    <source>
        <dbReference type="Proteomes" id="UP000305778"/>
    </source>
</evidence>
<dbReference type="RefSeq" id="WP_136723205.1">
    <property type="nucleotide sequence ID" value="NZ_SUMC01000007.1"/>
</dbReference>
<dbReference type="Proteomes" id="UP000305778">
    <property type="component" value="Unassembled WGS sequence"/>
</dbReference>
<comment type="caution">
    <text evidence="1">The sequence shown here is derived from an EMBL/GenBank/DDBJ whole genome shotgun (WGS) entry which is preliminary data.</text>
</comment>
<dbReference type="AlphaFoldDB" id="A0A4U0T8U2"/>
<evidence type="ECO:0000313" key="1">
    <source>
        <dbReference type="EMBL" id="TKA11745.1"/>
    </source>
</evidence>
<protein>
    <submittedName>
        <fullName evidence="1">Uncharacterized protein</fullName>
    </submittedName>
</protein>
<accession>A0A4U0T8U2</accession>
<sequence>MTTQEPPGRHPRIVVGVQSKPGRYKAKADPRAVAGADGARVRVDVGQGLRPQDMATTATFAHSIRNAAVVEIIGRSHRAVNHAREVFLAVWSVDLPEGAQGGPDGSVARWAAVMLAQPREKGQGTA</sequence>